<evidence type="ECO:0000256" key="1">
    <source>
        <dbReference type="SAM" id="Phobius"/>
    </source>
</evidence>
<feature type="transmembrane region" description="Helical" evidence="1">
    <location>
        <begin position="95"/>
        <end position="114"/>
    </location>
</feature>
<dbReference type="PANTHER" id="PTHR37810:SF5">
    <property type="entry name" value="IMMUNITY PROTEIN SDPI"/>
    <property type="match status" value="1"/>
</dbReference>
<dbReference type="EMBL" id="CZAQ01000012">
    <property type="protein sequence ID" value="CUP05510.1"/>
    <property type="molecule type" value="Genomic_DNA"/>
</dbReference>
<dbReference type="InterPro" id="IPR025962">
    <property type="entry name" value="SdpI/YhfL"/>
</dbReference>
<keyword evidence="1" id="KW-0812">Transmembrane</keyword>
<dbReference type="InterPro" id="IPR012867">
    <property type="entry name" value="DUF1648"/>
</dbReference>
<reference evidence="3 4" key="1">
    <citation type="submission" date="2015-09" db="EMBL/GenBank/DDBJ databases">
        <authorList>
            <consortium name="Pathogen Informatics"/>
        </authorList>
    </citation>
    <scope>NUCLEOTIDE SEQUENCE [LARGE SCALE GENOMIC DNA]</scope>
    <source>
        <strain evidence="3 4">2789STDY5834902</strain>
    </source>
</reference>
<dbReference type="Proteomes" id="UP000095454">
    <property type="component" value="Unassembled WGS sequence"/>
</dbReference>
<feature type="transmembrane region" description="Helical" evidence="1">
    <location>
        <begin position="59"/>
        <end position="79"/>
    </location>
</feature>
<gene>
    <name evidence="3" type="primary">sdpI</name>
    <name evidence="3" type="ORF">ERS852514_00942</name>
</gene>
<dbReference type="PIRSF" id="PIRSF038959">
    <property type="entry name" value="SdpI"/>
    <property type="match status" value="1"/>
</dbReference>
<name>A0A174K8D5_9ACTN</name>
<dbReference type="PANTHER" id="PTHR37810">
    <property type="entry name" value="IMMUNITY PROTEIN SDPI"/>
    <property type="match status" value="1"/>
</dbReference>
<accession>A0A174K8D5</accession>
<proteinExistence type="predicted"/>
<feature type="domain" description="DUF1648" evidence="2">
    <location>
        <begin position="24"/>
        <end position="62"/>
    </location>
</feature>
<evidence type="ECO:0000313" key="3">
    <source>
        <dbReference type="EMBL" id="CUP05510.1"/>
    </source>
</evidence>
<evidence type="ECO:0000313" key="4">
    <source>
        <dbReference type="Proteomes" id="UP000095454"/>
    </source>
</evidence>
<sequence>MNNENKGIHATGVSSRVWIALVALCVANVAAHLIVMPSLPAQIPTHWGANGAVDGWGPSWMASALGVLPLALLAMFYVVPRIDPKGEAYRTSGKFYQGFVIAFTLLMCAISWLGELTVWGIVPVVGTVNLLVSGAIGLLFIGMGNYLPRVKQNYTLGIKTPWALADPENWRRTQRFGGACFMVLGVGLIVMGVAGSVLSSEVVAAVIAVLAFGSVGAVYVYSYLLWRKSQRAAR</sequence>
<dbReference type="AlphaFoldDB" id="A0A174K8D5"/>
<keyword evidence="1" id="KW-1133">Transmembrane helix</keyword>
<dbReference type="Pfam" id="PF13630">
    <property type="entry name" value="SdpI"/>
    <property type="match status" value="1"/>
</dbReference>
<feature type="transmembrane region" description="Helical" evidence="1">
    <location>
        <begin position="204"/>
        <end position="226"/>
    </location>
</feature>
<keyword evidence="1" id="KW-0472">Membrane</keyword>
<feature type="transmembrane region" description="Helical" evidence="1">
    <location>
        <begin position="120"/>
        <end position="141"/>
    </location>
</feature>
<dbReference type="InterPro" id="IPR026272">
    <property type="entry name" value="SdpI"/>
</dbReference>
<dbReference type="GO" id="GO:0009636">
    <property type="term" value="P:response to toxic substance"/>
    <property type="evidence" value="ECO:0007669"/>
    <property type="project" value="TreeGrafter"/>
</dbReference>
<feature type="transmembrane region" description="Helical" evidence="1">
    <location>
        <begin position="176"/>
        <end position="198"/>
    </location>
</feature>
<protein>
    <submittedName>
        <fullName evidence="3">Immunity protein sdpI</fullName>
    </submittedName>
</protein>
<feature type="transmembrane region" description="Helical" evidence="1">
    <location>
        <begin position="17"/>
        <end position="39"/>
    </location>
</feature>
<organism evidence="3 4">
    <name type="scientific">Collinsella aerofaciens</name>
    <dbReference type="NCBI Taxonomy" id="74426"/>
    <lineage>
        <taxon>Bacteria</taxon>
        <taxon>Bacillati</taxon>
        <taxon>Actinomycetota</taxon>
        <taxon>Coriobacteriia</taxon>
        <taxon>Coriobacteriales</taxon>
        <taxon>Coriobacteriaceae</taxon>
        <taxon>Collinsella</taxon>
    </lineage>
</organism>
<dbReference type="RefSeq" id="WP_055251455.1">
    <property type="nucleotide sequence ID" value="NZ_CABIXX010000012.1"/>
</dbReference>
<dbReference type="Pfam" id="PF07853">
    <property type="entry name" value="DUF1648"/>
    <property type="match status" value="1"/>
</dbReference>
<evidence type="ECO:0000259" key="2">
    <source>
        <dbReference type="Pfam" id="PF07853"/>
    </source>
</evidence>